<dbReference type="Proteomes" id="UP001149140">
    <property type="component" value="Unassembled WGS sequence"/>
</dbReference>
<gene>
    <name evidence="2" type="ORF">OM076_07550</name>
</gene>
<comment type="caution">
    <text evidence="2">The sequence shown here is derived from an EMBL/GenBank/DDBJ whole genome shotgun (WGS) entry which is preliminary data.</text>
</comment>
<evidence type="ECO:0000256" key="1">
    <source>
        <dbReference type="SAM" id="SignalP"/>
    </source>
</evidence>
<proteinExistence type="predicted"/>
<feature type="signal peptide" evidence="1">
    <location>
        <begin position="1"/>
        <end position="24"/>
    </location>
</feature>
<accession>A0A9X3S1F1</accession>
<feature type="chain" id="PRO_5040920819" evidence="1">
    <location>
        <begin position="25"/>
        <end position="185"/>
    </location>
</feature>
<dbReference type="PROSITE" id="PS51257">
    <property type="entry name" value="PROKAR_LIPOPROTEIN"/>
    <property type="match status" value="1"/>
</dbReference>
<dbReference type="EMBL" id="JAPDOD010000004">
    <property type="protein sequence ID" value="MDA0160111.1"/>
    <property type="molecule type" value="Genomic_DNA"/>
</dbReference>
<reference evidence="2" key="1">
    <citation type="submission" date="2022-10" db="EMBL/GenBank/DDBJ databases">
        <title>The WGS of Solirubrobacter ginsenosidimutans DSM 21036.</title>
        <authorList>
            <person name="Jiang Z."/>
        </authorList>
    </citation>
    <scope>NUCLEOTIDE SEQUENCE</scope>
    <source>
        <strain evidence="2">DSM 21036</strain>
    </source>
</reference>
<dbReference type="RefSeq" id="WP_270038878.1">
    <property type="nucleotide sequence ID" value="NZ_JAPDOD010000004.1"/>
</dbReference>
<keyword evidence="3" id="KW-1185">Reference proteome</keyword>
<dbReference type="AlphaFoldDB" id="A0A9X3S1F1"/>
<name>A0A9X3S1F1_9ACTN</name>
<evidence type="ECO:0000313" key="3">
    <source>
        <dbReference type="Proteomes" id="UP001149140"/>
    </source>
</evidence>
<evidence type="ECO:0000313" key="2">
    <source>
        <dbReference type="EMBL" id="MDA0160111.1"/>
    </source>
</evidence>
<protein>
    <submittedName>
        <fullName evidence="2">Uncharacterized protein</fullName>
    </submittedName>
</protein>
<keyword evidence="1" id="KW-0732">Signal</keyword>
<sequence>MKRPLLAAVGALAALAFGAPQALAACPAQPLDQTFRPWLDPAYYQAAPDSGFEAGGSWVLAGGATVVDGNQPFLAGTRSLDLPPGSSATTAPICVTVAHPTIRFFARNAGAALSPLIVTVQFKTLLGLQLELPVGVVLGGGEWQPTLPLLMLGNLLSNEVRFRLTAAPDSAWQVDDVYVDPYSKG</sequence>
<organism evidence="2 3">
    <name type="scientific">Solirubrobacter ginsenosidimutans</name>
    <dbReference type="NCBI Taxonomy" id="490573"/>
    <lineage>
        <taxon>Bacteria</taxon>
        <taxon>Bacillati</taxon>
        <taxon>Actinomycetota</taxon>
        <taxon>Thermoleophilia</taxon>
        <taxon>Solirubrobacterales</taxon>
        <taxon>Solirubrobacteraceae</taxon>
        <taxon>Solirubrobacter</taxon>
    </lineage>
</organism>